<dbReference type="InterPro" id="IPR050564">
    <property type="entry name" value="F420-G6PD/mer"/>
</dbReference>
<dbReference type="InterPro" id="IPR011251">
    <property type="entry name" value="Luciferase-like_dom"/>
</dbReference>
<dbReference type="SUPFAM" id="SSF51679">
    <property type="entry name" value="Bacterial luciferase-like"/>
    <property type="match status" value="1"/>
</dbReference>
<dbReference type="CDD" id="cd01097">
    <property type="entry name" value="Tetrahydromethanopterin_reductase"/>
    <property type="match status" value="1"/>
</dbReference>
<gene>
    <name evidence="2" type="ORF">ACFSXZ_38420</name>
</gene>
<proteinExistence type="predicted"/>
<dbReference type="GO" id="GO:0016491">
    <property type="term" value="F:oxidoreductase activity"/>
    <property type="evidence" value="ECO:0007669"/>
    <property type="project" value="UniProtKB-KW"/>
</dbReference>
<dbReference type="EMBL" id="JBHUKR010000026">
    <property type="protein sequence ID" value="MFD2422215.1"/>
    <property type="molecule type" value="Genomic_DNA"/>
</dbReference>
<dbReference type="Pfam" id="PF00296">
    <property type="entry name" value="Bac_luciferase"/>
    <property type="match status" value="1"/>
</dbReference>
<dbReference type="Proteomes" id="UP001597417">
    <property type="component" value="Unassembled WGS sequence"/>
</dbReference>
<reference evidence="3" key="1">
    <citation type="journal article" date="2019" name="Int. J. Syst. Evol. Microbiol.">
        <title>The Global Catalogue of Microorganisms (GCM) 10K type strain sequencing project: providing services to taxonomists for standard genome sequencing and annotation.</title>
        <authorList>
            <consortium name="The Broad Institute Genomics Platform"/>
            <consortium name="The Broad Institute Genome Sequencing Center for Infectious Disease"/>
            <person name="Wu L."/>
            <person name="Ma J."/>
        </authorList>
    </citation>
    <scope>NUCLEOTIDE SEQUENCE [LARGE SCALE GENOMIC DNA]</scope>
    <source>
        <strain evidence="3">CGMCC 4.7645</strain>
    </source>
</reference>
<dbReference type="RefSeq" id="WP_378271205.1">
    <property type="nucleotide sequence ID" value="NZ_JBHUKR010000026.1"/>
</dbReference>
<dbReference type="InterPro" id="IPR036661">
    <property type="entry name" value="Luciferase-like_sf"/>
</dbReference>
<protein>
    <submittedName>
        <fullName evidence="2">TIGR03617 family F420-dependent LLM class oxidoreductase</fullName>
        <ecNumber evidence="2">1.-.-.-</ecNumber>
    </submittedName>
</protein>
<name>A0ABW5G6F1_9PSEU</name>
<evidence type="ECO:0000259" key="1">
    <source>
        <dbReference type="Pfam" id="PF00296"/>
    </source>
</evidence>
<feature type="domain" description="Luciferase-like" evidence="1">
    <location>
        <begin position="13"/>
        <end position="295"/>
    </location>
</feature>
<dbReference type="PANTHER" id="PTHR43244">
    <property type="match status" value="1"/>
</dbReference>
<sequence length="333" mass="35778">MKVDLMFAGDVPAITTTAKAAEKAGLDGFLVPETSHDAFLNLAVAAVGTSEIQLGSAIAIAFARTPMTVAVSACDLQRLSGGRLLLGLGTQIRPHITKRYGMPWSHPAARMREFVTAIRAIWRSWQDGTKLDFRGDFYTHTLMTPMFDPGPLPYAAPRIVLAAVGTEMTRVAGEVADGVICHPLTTPRYLADTMRPLLPGGEFTIAGEVLVATGVGEDELSAAIEATRRQVAFYASTPAYRPILDQHGCGELQSELNVLSKRGAWTDMAKLITDEILTTFAVVAEPDRVGETVSQRFAGLLDRVTLVFPRKPRLDTALTASRSVQAAAAAVTR</sequence>
<accession>A0ABW5G6F1</accession>
<dbReference type="Gene3D" id="3.20.20.30">
    <property type="entry name" value="Luciferase-like domain"/>
    <property type="match status" value="1"/>
</dbReference>
<evidence type="ECO:0000313" key="3">
    <source>
        <dbReference type="Proteomes" id="UP001597417"/>
    </source>
</evidence>
<keyword evidence="3" id="KW-1185">Reference proteome</keyword>
<keyword evidence="2" id="KW-0560">Oxidoreductase</keyword>
<dbReference type="NCBIfam" id="TIGR03617">
    <property type="entry name" value="F420_MSMEG_2256"/>
    <property type="match status" value="1"/>
</dbReference>
<dbReference type="PANTHER" id="PTHR43244:SF2">
    <property type="entry name" value="CONSERVED HYPOTHETICAL ALANINE AND PROLINE-RICH PROTEIN"/>
    <property type="match status" value="1"/>
</dbReference>
<dbReference type="EC" id="1.-.-.-" evidence="2"/>
<dbReference type="InterPro" id="IPR019919">
    <property type="entry name" value="Lucif-like_OxRdtase_MSMEG_2256"/>
</dbReference>
<evidence type="ECO:0000313" key="2">
    <source>
        <dbReference type="EMBL" id="MFD2422215.1"/>
    </source>
</evidence>
<organism evidence="2 3">
    <name type="scientific">Amycolatopsis pigmentata</name>
    <dbReference type="NCBI Taxonomy" id="450801"/>
    <lineage>
        <taxon>Bacteria</taxon>
        <taxon>Bacillati</taxon>
        <taxon>Actinomycetota</taxon>
        <taxon>Actinomycetes</taxon>
        <taxon>Pseudonocardiales</taxon>
        <taxon>Pseudonocardiaceae</taxon>
        <taxon>Amycolatopsis</taxon>
    </lineage>
</organism>
<comment type="caution">
    <text evidence="2">The sequence shown here is derived from an EMBL/GenBank/DDBJ whole genome shotgun (WGS) entry which is preliminary data.</text>
</comment>